<proteinExistence type="predicted"/>
<accession>A0A5A5U4F6</accession>
<reference evidence="1 2" key="1">
    <citation type="submission" date="2019-04" db="EMBL/GenBank/DDBJ databases">
        <title>A pseudo-fructophilic Leuconostoc citreum strain F192-5 isolated from peel of satsuma mandarin: the first report for isolation and characterization of strain-dependent fructophilic-like characteristics.</title>
        <authorList>
            <person name="Maeno S."/>
            <person name="Tanizawa Y."/>
            <person name="Kajikawa A."/>
            <person name="Kanesaki Y."/>
            <person name="Kubota E."/>
            <person name="Arita M."/>
            <person name="Leon D."/>
            <person name="Endo A."/>
        </authorList>
    </citation>
    <scope>NUCLEOTIDE SEQUENCE [LARGE SCALE GENOMIC DNA]</scope>
    <source>
        <strain evidence="1 2">F192-5</strain>
    </source>
</reference>
<sequence>MFTILDLINHYLGYFTTNSRTKGRIYAVVGAVGVWYLLYLAYRFFENGRWLRGGLIAAVFVVLLYFVVLNLVYYFTDKTVKWDVSPRIEQVLGGPHNEEGQQQPQQSVIMPVNGLYQRQNTMTGVIEIDSTQQDNIDQLVRLLDDLGLIQRDYGHLGEQAQRQIIAQRGVVFANHPGTLLPYFDMLTTGDTVKIMGGVNQLQAYDLGSLVMVGMTPTKQALQHYRLALSSAVILGGAGHIATRRGLANVERPYKIQVEVAYEKRIEN</sequence>
<dbReference type="InterPro" id="IPR046503">
    <property type="entry name" value="DUF6681"/>
</dbReference>
<organism evidence="1 2">
    <name type="scientific">Leuconostoc citreum</name>
    <dbReference type="NCBI Taxonomy" id="33964"/>
    <lineage>
        <taxon>Bacteria</taxon>
        <taxon>Bacillati</taxon>
        <taxon>Bacillota</taxon>
        <taxon>Bacilli</taxon>
        <taxon>Lactobacillales</taxon>
        <taxon>Lactobacillaceae</taxon>
        <taxon>Leuconostoc</taxon>
    </lineage>
</organism>
<dbReference type="RefSeq" id="WP_004909322.1">
    <property type="nucleotide sequence ID" value="NZ_BJJW01000015.1"/>
</dbReference>
<dbReference type="GeneID" id="61103127"/>
<dbReference type="AlphaFoldDB" id="A0A5A5U4F6"/>
<name>A0A5A5U4F6_LEUCI</name>
<comment type="caution">
    <text evidence="1">The sequence shown here is derived from an EMBL/GenBank/DDBJ whole genome shotgun (WGS) entry which is preliminary data.</text>
</comment>
<dbReference type="OMA" id="IRGALFM"/>
<gene>
    <name evidence="1" type="ORF">LCIT_18060</name>
</gene>
<evidence type="ECO:0000313" key="1">
    <source>
        <dbReference type="EMBL" id="GDZ84564.1"/>
    </source>
</evidence>
<dbReference type="Pfam" id="PF20386">
    <property type="entry name" value="DUF6681"/>
    <property type="match status" value="1"/>
</dbReference>
<dbReference type="EMBL" id="BJJW01000015">
    <property type="protein sequence ID" value="GDZ84564.1"/>
    <property type="molecule type" value="Genomic_DNA"/>
</dbReference>
<evidence type="ECO:0000313" key="2">
    <source>
        <dbReference type="Proteomes" id="UP000323274"/>
    </source>
</evidence>
<dbReference type="Proteomes" id="UP000323274">
    <property type="component" value="Unassembled WGS sequence"/>
</dbReference>
<protein>
    <submittedName>
        <fullName evidence="1">Uncharacterized protein</fullName>
    </submittedName>
</protein>